<evidence type="ECO:0000256" key="7">
    <source>
        <dbReference type="RuleBase" id="RU000320"/>
    </source>
</evidence>
<evidence type="ECO:0000256" key="2">
    <source>
        <dbReference type="ARBA" id="ARBA00009025"/>
    </source>
</evidence>
<evidence type="ECO:0000313" key="11">
    <source>
        <dbReference type="Proteomes" id="UP000261812"/>
    </source>
</evidence>
<dbReference type="AlphaFoldDB" id="A0A7D6EVZ6"/>
<evidence type="ECO:0000256" key="8">
    <source>
        <dbReference type="SAM" id="Phobius"/>
    </source>
</evidence>
<feature type="transmembrane region" description="Helical" evidence="8">
    <location>
        <begin position="6"/>
        <end position="26"/>
    </location>
</feature>
<dbReference type="PRINTS" id="PR01437">
    <property type="entry name" value="NUOXDRDTASE4"/>
</dbReference>
<sequence>MATTVMPLLSFLLWVPLLGALALTLLPTETAGRTYRSLAVIMAAIALVVSLAIARLFDPANAAPQLTEVIPWLEPLGLSYRLSVDGLSLPLLVLNNFLTLIALLATSVNLPRPRLYYPLVLLLNAGVSGAFLADNLLLFFLFYELELIPLYLLIAIWGGARRSYAATKFLIYTAISGVLLLAGFLGLVWLAHAPSFDFDPQLSTLLPLSSQLVLLGLILVGFGIKIPLVPFHTWLPDAHVEASTPISVLLAGVLLKLGTYGLVRFGVQLFPQAWQVLAPGLATWAVVSVLYGALMAIAQTDMKKMVAYSSIGHMGFVLLATATATPLSILAAIAQMMSHGLISALLFLLVGVVYEKTGSRNIEVLRGLLNPERGLPLIGSLMIVGVMASGGIPGMVGFVAEFLIFRSSFLTFPVQTLLCMVGTGLTAVYFLLLVNRVFFGRLPNELSDLPPVAWGDRLPSLLLATLILILGIVPNWLIHWSKTTVSLLTTAVATLPAP</sequence>
<dbReference type="PANTHER" id="PTHR43507">
    <property type="entry name" value="NADH-UBIQUINONE OXIDOREDUCTASE CHAIN 4"/>
    <property type="match status" value="1"/>
</dbReference>
<feature type="transmembrane region" description="Helical" evidence="8">
    <location>
        <begin position="273"/>
        <end position="294"/>
    </location>
</feature>
<comment type="function">
    <text evidence="6">NDH-1 shuttles electrons from NAD(P)H, via FMN and iron-sulfur (Fe-S) centers, to quinones in the respiratory chain. The immediate electron acceptor for the enzyme in this species is believed to be plastoquinone. Couples the redox reaction to proton translocation (for every two electrons transferred, four hydrogen ions are translocated across the cytoplasmic membrane), and thus conserves the redox energy in a proton gradient.</text>
</comment>
<evidence type="ECO:0000256" key="1">
    <source>
        <dbReference type="ARBA" id="ARBA00004127"/>
    </source>
</evidence>
<dbReference type="GO" id="GO:0042773">
    <property type="term" value="P:ATP synthesis coupled electron transport"/>
    <property type="evidence" value="ECO:0007669"/>
    <property type="project" value="InterPro"/>
</dbReference>
<accession>A0A7D6EVZ6</accession>
<feature type="transmembrane region" description="Helical" evidence="8">
    <location>
        <begin position="375"/>
        <end position="400"/>
    </location>
</feature>
<evidence type="ECO:0000256" key="3">
    <source>
        <dbReference type="ARBA" id="ARBA00022692"/>
    </source>
</evidence>
<evidence type="ECO:0000256" key="6">
    <source>
        <dbReference type="ARBA" id="ARBA00025624"/>
    </source>
</evidence>
<dbReference type="GO" id="GO:0003954">
    <property type="term" value="F:NADH dehydrogenase activity"/>
    <property type="evidence" value="ECO:0007669"/>
    <property type="project" value="TreeGrafter"/>
</dbReference>
<dbReference type="GO" id="GO:0048039">
    <property type="term" value="F:ubiquinone binding"/>
    <property type="evidence" value="ECO:0007669"/>
    <property type="project" value="TreeGrafter"/>
</dbReference>
<keyword evidence="3 7" id="KW-0812">Transmembrane</keyword>
<evidence type="ECO:0000256" key="5">
    <source>
        <dbReference type="ARBA" id="ARBA00023136"/>
    </source>
</evidence>
<feature type="transmembrane region" description="Helical" evidence="8">
    <location>
        <begin position="460"/>
        <end position="478"/>
    </location>
</feature>
<dbReference type="Proteomes" id="UP000261812">
    <property type="component" value="Chromosome"/>
</dbReference>
<evidence type="ECO:0000259" key="9">
    <source>
        <dbReference type="Pfam" id="PF00361"/>
    </source>
</evidence>
<dbReference type="InterPro" id="IPR001750">
    <property type="entry name" value="ND/Mrp_TM"/>
</dbReference>
<feature type="transmembrane region" description="Helical" evidence="8">
    <location>
        <begin position="336"/>
        <end position="354"/>
    </location>
</feature>
<organism evidence="10 11">
    <name type="scientific">Thermosynechococcus sichuanensis E542</name>
    <dbReference type="NCBI Taxonomy" id="2016101"/>
    <lineage>
        <taxon>Bacteria</taxon>
        <taxon>Bacillati</taxon>
        <taxon>Cyanobacteriota</taxon>
        <taxon>Cyanophyceae</taxon>
        <taxon>Acaryochloridales</taxon>
        <taxon>Thermosynechococcaceae</taxon>
        <taxon>Thermosynechococcus</taxon>
        <taxon>Thermosynechococcus sichuanensis</taxon>
    </lineage>
</organism>
<protein>
    <submittedName>
        <fullName evidence="10">NADH-quinone oxidoreductase subunit M</fullName>
    </submittedName>
</protein>
<proteinExistence type="inferred from homology"/>
<feature type="transmembrane region" description="Helical" evidence="8">
    <location>
        <begin position="306"/>
        <end position="330"/>
    </location>
</feature>
<dbReference type="GO" id="GO:0015990">
    <property type="term" value="P:electron transport coupled proton transport"/>
    <property type="evidence" value="ECO:0007669"/>
    <property type="project" value="TreeGrafter"/>
</dbReference>
<dbReference type="GO" id="GO:0008137">
    <property type="term" value="F:NADH dehydrogenase (ubiquinone) activity"/>
    <property type="evidence" value="ECO:0007669"/>
    <property type="project" value="InterPro"/>
</dbReference>
<dbReference type="KEGG" id="tsq:D3A95_07005"/>
<feature type="transmembrane region" description="Helical" evidence="8">
    <location>
        <begin position="169"/>
        <end position="192"/>
    </location>
</feature>
<dbReference type="GO" id="GO:0016020">
    <property type="term" value="C:membrane"/>
    <property type="evidence" value="ECO:0007669"/>
    <property type="project" value="UniProtKB-SubCell"/>
</dbReference>
<dbReference type="EMBL" id="CP032152">
    <property type="protein sequence ID" value="QLL29184.1"/>
    <property type="molecule type" value="Genomic_DNA"/>
</dbReference>
<dbReference type="GO" id="GO:0012505">
    <property type="term" value="C:endomembrane system"/>
    <property type="evidence" value="ECO:0007669"/>
    <property type="project" value="UniProtKB-SubCell"/>
</dbReference>
<dbReference type="InterPro" id="IPR003918">
    <property type="entry name" value="NADH_UbQ_OxRdtase"/>
</dbReference>
<dbReference type="RefSeq" id="WP_181494353.1">
    <property type="nucleotide sequence ID" value="NZ_CP032152.1"/>
</dbReference>
<evidence type="ECO:0000256" key="4">
    <source>
        <dbReference type="ARBA" id="ARBA00022989"/>
    </source>
</evidence>
<feature type="transmembrane region" description="Helical" evidence="8">
    <location>
        <begin position="412"/>
        <end position="439"/>
    </location>
</feature>
<name>A0A7D6EVZ6_9CYAN</name>
<dbReference type="PANTHER" id="PTHR43507:SF21">
    <property type="entry name" value="NAD(P)H-QUINONE OXIDOREDUCTASE CHAIN 4, CHLOROPLASTIC"/>
    <property type="match status" value="1"/>
</dbReference>
<feature type="transmembrane region" description="Helical" evidence="8">
    <location>
        <begin position="115"/>
        <end position="133"/>
    </location>
</feature>
<feature type="transmembrane region" description="Helical" evidence="8">
    <location>
        <begin position="247"/>
        <end position="267"/>
    </location>
</feature>
<comment type="subcellular location">
    <subcellularLocation>
        <location evidence="1">Endomembrane system</location>
        <topology evidence="1">Multi-pass membrane protein</topology>
    </subcellularLocation>
    <subcellularLocation>
        <location evidence="7">Membrane</location>
        <topology evidence="7">Multi-pass membrane protein</topology>
    </subcellularLocation>
</comment>
<feature type="domain" description="NADH:quinone oxidoreductase/Mrp antiporter transmembrane" evidence="9">
    <location>
        <begin position="133"/>
        <end position="425"/>
    </location>
</feature>
<reference evidence="11" key="1">
    <citation type="submission" date="2018-09" db="EMBL/GenBank/DDBJ databases">
        <title>Complete genome sequence of thermophilic cyanobacteria strain Thermosynechococcus elongatus PKUAC-SCTE542.</title>
        <authorList>
            <person name="Liang Y."/>
            <person name="Tang J."/>
            <person name="Daroch M."/>
        </authorList>
    </citation>
    <scope>NUCLEOTIDE SEQUENCE [LARGE SCALE GENOMIC DNA]</scope>
    <source>
        <strain evidence="11">E542</strain>
    </source>
</reference>
<feature type="transmembrane region" description="Helical" evidence="8">
    <location>
        <begin position="38"/>
        <end position="57"/>
    </location>
</feature>
<dbReference type="NCBIfam" id="NF005060">
    <property type="entry name" value="PRK06473.1"/>
    <property type="match status" value="1"/>
</dbReference>
<keyword evidence="4 8" id="KW-1133">Transmembrane helix</keyword>
<keyword evidence="11" id="KW-1185">Reference proteome</keyword>
<feature type="transmembrane region" description="Helical" evidence="8">
    <location>
        <begin position="212"/>
        <end position="235"/>
    </location>
</feature>
<dbReference type="Pfam" id="PF00361">
    <property type="entry name" value="Proton_antipo_M"/>
    <property type="match status" value="1"/>
</dbReference>
<dbReference type="InterPro" id="IPR010227">
    <property type="entry name" value="NADH_Q_OxRdtase_chainM/4"/>
</dbReference>
<feature type="transmembrane region" description="Helical" evidence="8">
    <location>
        <begin position="139"/>
        <end position="157"/>
    </location>
</feature>
<gene>
    <name evidence="10" type="ORF">D3A95_07005</name>
</gene>
<comment type="similarity">
    <text evidence="2">Belongs to the complex I subunit 4 family.</text>
</comment>
<evidence type="ECO:0000313" key="10">
    <source>
        <dbReference type="EMBL" id="QLL29184.1"/>
    </source>
</evidence>
<keyword evidence="5 8" id="KW-0472">Membrane</keyword>
<dbReference type="NCBIfam" id="TIGR01972">
    <property type="entry name" value="NDH_I_M"/>
    <property type="match status" value="1"/>
</dbReference>
<feature type="transmembrane region" description="Helical" evidence="8">
    <location>
        <begin position="87"/>
        <end position="108"/>
    </location>
</feature>